<evidence type="ECO:0000313" key="1">
    <source>
        <dbReference type="EMBL" id="GAA2343190.1"/>
    </source>
</evidence>
<evidence type="ECO:0000313" key="2">
    <source>
        <dbReference type="Proteomes" id="UP001501444"/>
    </source>
</evidence>
<protein>
    <submittedName>
        <fullName evidence="1">Uncharacterized protein</fullName>
    </submittedName>
</protein>
<accession>A0ABN3G3X0</accession>
<gene>
    <name evidence="1" type="ORF">GCM10010170_027830</name>
</gene>
<proteinExistence type="predicted"/>
<sequence>MGRFAGSRRVAAGARYLVTEVCEVARGGFYRALGDIKRLVWRSARTAASFAPAPRSGLTPRAGGLARAAVSGR</sequence>
<reference evidence="1 2" key="1">
    <citation type="journal article" date="2019" name="Int. J. Syst. Evol. Microbiol.">
        <title>The Global Catalogue of Microorganisms (GCM) 10K type strain sequencing project: providing services to taxonomists for standard genome sequencing and annotation.</title>
        <authorList>
            <consortium name="The Broad Institute Genomics Platform"/>
            <consortium name="The Broad Institute Genome Sequencing Center for Infectious Disease"/>
            <person name="Wu L."/>
            <person name="Ma J."/>
        </authorList>
    </citation>
    <scope>NUCLEOTIDE SEQUENCE [LARGE SCALE GENOMIC DNA]</scope>
    <source>
        <strain evidence="1 2">JCM 3272</strain>
    </source>
</reference>
<dbReference type="EMBL" id="BAAARV010000023">
    <property type="protein sequence ID" value="GAA2343190.1"/>
    <property type="molecule type" value="Genomic_DNA"/>
</dbReference>
<keyword evidence="2" id="KW-1185">Reference proteome</keyword>
<dbReference type="Proteomes" id="UP001501444">
    <property type="component" value="Unassembled WGS sequence"/>
</dbReference>
<comment type="caution">
    <text evidence="1">The sequence shown here is derived from an EMBL/GenBank/DDBJ whole genome shotgun (WGS) entry which is preliminary data.</text>
</comment>
<organism evidence="1 2">
    <name type="scientific">Dactylosporangium salmoneum</name>
    <dbReference type="NCBI Taxonomy" id="53361"/>
    <lineage>
        <taxon>Bacteria</taxon>
        <taxon>Bacillati</taxon>
        <taxon>Actinomycetota</taxon>
        <taxon>Actinomycetes</taxon>
        <taxon>Micromonosporales</taxon>
        <taxon>Micromonosporaceae</taxon>
        <taxon>Dactylosporangium</taxon>
    </lineage>
</organism>
<name>A0ABN3G3X0_9ACTN</name>